<dbReference type="InterPro" id="IPR007486">
    <property type="entry name" value="YebE"/>
</dbReference>
<dbReference type="Proteomes" id="UP000886339">
    <property type="component" value="Unassembled WGS sequence"/>
</dbReference>
<dbReference type="SUPFAM" id="SSF158682">
    <property type="entry name" value="TerB-like"/>
    <property type="match status" value="1"/>
</dbReference>
<accession>A0A831RXS4</accession>
<proteinExistence type="predicted"/>
<dbReference type="Pfam" id="PF04391">
    <property type="entry name" value="DUF533"/>
    <property type="match status" value="1"/>
</dbReference>
<comment type="caution">
    <text evidence="1">The sequence shown here is derived from an EMBL/GenBank/DDBJ whole genome shotgun (WGS) entry which is preliminary data.</text>
</comment>
<dbReference type="CDD" id="cd07178">
    <property type="entry name" value="terB_like_YebE"/>
    <property type="match status" value="1"/>
</dbReference>
<gene>
    <name evidence="1" type="ORF">ENJ12_04420</name>
</gene>
<dbReference type="InterPro" id="IPR029024">
    <property type="entry name" value="TerB-like"/>
</dbReference>
<dbReference type="Gene3D" id="1.10.3680.10">
    <property type="entry name" value="TerB-like"/>
    <property type="match status" value="1"/>
</dbReference>
<name>A0A831RXS4_9GAMM</name>
<protein>
    <submittedName>
        <fullName evidence="1">Tellurite resistance TerB family protein</fullName>
    </submittedName>
</protein>
<sequence length="238" mass="23931">MDAMKILGSLLNSGALSKGSGSNILGSVLGSVLGGSGQQRGGSGGGIGDLLGGLLGGGGSSPSSTGGMADILGGLLGGGGSGGSSAGGLGDIIGAAMKQFGAAPPGMGLTDIEPNIEPEQANEQATIMIRAMILAAKADGRVDDEEQRHIIEGLGEDITPEEVAFVQDELAAPVDVDAFVRSVPRGLEAQVYLASLMAIDLDTNPEAQYLHQLAQGMGLKPDEVNQLHEQLQVPKLYS</sequence>
<organism evidence="1">
    <name type="scientific">Thiolapillus brandeum</name>
    <dbReference type="NCBI Taxonomy" id="1076588"/>
    <lineage>
        <taxon>Bacteria</taxon>
        <taxon>Pseudomonadati</taxon>
        <taxon>Pseudomonadota</taxon>
        <taxon>Gammaproteobacteria</taxon>
        <taxon>Chromatiales</taxon>
        <taxon>Sedimenticolaceae</taxon>
        <taxon>Thiolapillus</taxon>
    </lineage>
</organism>
<reference evidence="1" key="1">
    <citation type="journal article" date="2020" name="mSystems">
        <title>Genome- and Community-Level Interaction Insights into Carbon Utilization and Element Cycling Functions of Hydrothermarchaeota in Hydrothermal Sediment.</title>
        <authorList>
            <person name="Zhou Z."/>
            <person name="Liu Y."/>
            <person name="Xu W."/>
            <person name="Pan J."/>
            <person name="Luo Z.H."/>
            <person name="Li M."/>
        </authorList>
    </citation>
    <scope>NUCLEOTIDE SEQUENCE [LARGE SCALE GENOMIC DNA]</scope>
    <source>
        <strain evidence="1">HyVt-458</strain>
    </source>
</reference>
<dbReference type="AlphaFoldDB" id="A0A831RXS4"/>
<evidence type="ECO:0000313" key="1">
    <source>
        <dbReference type="EMBL" id="HEC06068.1"/>
    </source>
</evidence>
<dbReference type="EMBL" id="DRLF01000158">
    <property type="protein sequence ID" value="HEC06068.1"/>
    <property type="molecule type" value="Genomic_DNA"/>
</dbReference>